<dbReference type="EMBL" id="AGEJ01000005">
    <property type="protein sequence ID" value="EMD17466.1"/>
    <property type="molecule type" value="Genomic_DNA"/>
</dbReference>
<evidence type="ECO:0000313" key="1">
    <source>
        <dbReference type="EMBL" id="EMD17466.1"/>
    </source>
</evidence>
<name>M2Q5J0_9FIRM</name>
<dbReference type="Proteomes" id="UP000011758">
    <property type="component" value="Unassembled WGS sequence"/>
</dbReference>
<protein>
    <submittedName>
        <fullName evidence="1">Uncharacterized protein</fullName>
    </submittedName>
</protein>
<accession>M2Q5J0</accession>
<sequence length="37" mass="4500">MFFKLTSINDPCLNQYTQFNESQRYHSYEPEIGTFIH</sequence>
<reference evidence="1 2" key="1">
    <citation type="submission" date="2013-02" db="EMBL/GenBank/DDBJ databases">
        <title>The Genome Sequence of Lactobacillus catenaformis F0143.</title>
        <authorList>
            <consortium name="The Broad Institute Genome Sequencing Platform"/>
            <person name="Earl A."/>
            <person name="Ward D."/>
            <person name="Feldgarden M."/>
            <person name="Gevers D."/>
            <person name="Izard J."/>
            <person name="Blanton J.M."/>
            <person name="Mathney J."/>
            <person name="Dewhirst F.E."/>
            <person name="Young S.K."/>
            <person name="Zeng Q."/>
            <person name="Gargeya S."/>
            <person name="Fitzgerald M."/>
            <person name="Haas B."/>
            <person name="Abouelleil A."/>
            <person name="Alvarado L."/>
            <person name="Arachchi H.M."/>
            <person name="Berlin A."/>
            <person name="Chapman S.B."/>
            <person name="Gearin G."/>
            <person name="Goldberg J."/>
            <person name="Griggs A."/>
            <person name="Gujja S."/>
            <person name="Hansen M."/>
            <person name="Heiman D."/>
            <person name="Howarth C."/>
            <person name="Larimer J."/>
            <person name="Lui A."/>
            <person name="MacDonald P.J.P."/>
            <person name="McCowen C."/>
            <person name="Montmayeur A."/>
            <person name="Murphy C."/>
            <person name="Neiman D."/>
            <person name="Pearson M."/>
            <person name="Priest M."/>
            <person name="Roberts A."/>
            <person name="Saif S."/>
            <person name="Shea T."/>
            <person name="Sisk P."/>
            <person name="Stolte C."/>
            <person name="Sykes S."/>
            <person name="Wortman J."/>
            <person name="Nusbaum C."/>
            <person name="Birren B."/>
        </authorList>
    </citation>
    <scope>NUCLEOTIDE SEQUENCE [LARGE SCALE GENOMIC DNA]</scope>
    <source>
        <strain evidence="1 2">OT 569</strain>
    </source>
</reference>
<dbReference type="BioCyc" id="ECAT999415-HMP:GTTI-263-MONOMER"/>
<keyword evidence="2" id="KW-1185">Reference proteome</keyword>
<proteinExistence type="predicted"/>
<comment type="caution">
    <text evidence="1">The sequence shown here is derived from an EMBL/GenBank/DDBJ whole genome shotgun (WGS) entry which is preliminary data.</text>
</comment>
<dbReference type="AlphaFoldDB" id="M2Q5J0"/>
<organism evidence="1 2">
    <name type="scientific">Eggerthia catenaformis OT 569 = DSM 20559</name>
    <dbReference type="NCBI Taxonomy" id="999415"/>
    <lineage>
        <taxon>Bacteria</taxon>
        <taxon>Bacillati</taxon>
        <taxon>Bacillota</taxon>
        <taxon>Erysipelotrichia</taxon>
        <taxon>Erysipelotrichales</taxon>
        <taxon>Coprobacillaceae</taxon>
        <taxon>Eggerthia</taxon>
    </lineage>
</organism>
<dbReference type="STRING" id="999415.HMPREF9943_00253"/>
<gene>
    <name evidence="1" type="ORF">HMPREF9943_00253</name>
</gene>
<evidence type="ECO:0000313" key="2">
    <source>
        <dbReference type="Proteomes" id="UP000011758"/>
    </source>
</evidence>